<sequence length="305" mass="36715">MQYIQMLNFNLENNLPFNQEQLMDNEDNNINTKFQEVINFIDIQQHLEYQKDLEQKEQLKINKNEKQKQLQENLKKQVTEQSQQKQNLLVGKGKTPEKFKQTIRKNYINQQIHKEKNILKPLCTKNDQEKVSNDSLNSTFSILKQAFSHLYTQKNKNSQYIQQKKLQSLNQAKQNYKKFLKHVKEDQNKQQELDIQQIQGGKESVQKQKNNLEIQEIYRDNYFADIQEIKLNGQNQNKKINKNNEFGKQTNSFENIHNQSRSKSYLDPYQEQRQKYLGQYQQNFKYYQLQNIIQQKNKLNSNVNI</sequence>
<feature type="coiled-coil region" evidence="1">
    <location>
        <begin position="49"/>
        <end position="84"/>
    </location>
</feature>
<evidence type="ECO:0000313" key="3">
    <source>
        <dbReference type="Proteomes" id="UP000054937"/>
    </source>
</evidence>
<dbReference type="Proteomes" id="UP000054937">
    <property type="component" value="Unassembled WGS sequence"/>
</dbReference>
<accession>A0A0V0QXT1</accession>
<dbReference type="InParanoid" id="A0A0V0QXT1"/>
<feature type="coiled-coil region" evidence="1">
    <location>
        <begin position="169"/>
        <end position="215"/>
    </location>
</feature>
<proteinExistence type="predicted"/>
<evidence type="ECO:0000313" key="2">
    <source>
        <dbReference type="EMBL" id="KRX06848.1"/>
    </source>
</evidence>
<reference evidence="2 3" key="1">
    <citation type="journal article" date="2015" name="Sci. Rep.">
        <title>Genome of the facultative scuticociliatosis pathogen Pseudocohnilembus persalinus provides insight into its virulence through horizontal gene transfer.</title>
        <authorList>
            <person name="Xiong J."/>
            <person name="Wang G."/>
            <person name="Cheng J."/>
            <person name="Tian M."/>
            <person name="Pan X."/>
            <person name="Warren A."/>
            <person name="Jiang C."/>
            <person name="Yuan D."/>
            <person name="Miao W."/>
        </authorList>
    </citation>
    <scope>NUCLEOTIDE SEQUENCE [LARGE SCALE GENOMIC DNA]</scope>
    <source>
        <strain evidence="2">36N120E</strain>
    </source>
</reference>
<dbReference type="EMBL" id="LDAU01000091">
    <property type="protein sequence ID" value="KRX06848.1"/>
    <property type="molecule type" value="Genomic_DNA"/>
</dbReference>
<gene>
    <name evidence="2" type="ORF">PPERSA_11493</name>
</gene>
<name>A0A0V0QXT1_PSEPJ</name>
<protein>
    <submittedName>
        <fullName evidence="2">Uncharacterized protein</fullName>
    </submittedName>
</protein>
<evidence type="ECO:0000256" key="1">
    <source>
        <dbReference type="SAM" id="Coils"/>
    </source>
</evidence>
<organism evidence="2 3">
    <name type="scientific">Pseudocohnilembus persalinus</name>
    <name type="common">Ciliate</name>
    <dbReference type="NCBI Taxonomy" id="266149"/>
    <lineage>
        <taxon>Eukaryota</taxon>
        <taxon>Sar</taxon>
        <taxon>Alveolata</taxon>
        <taxon>Ciliophora</taxon>
        <taxon>Intramacronucleata</taxon>
        <taxon>Oligohymenophorea</taxon>
        <taxon>Scuticociliatia</taxon>
        <taxon>Philasterida</taxon>
        <taxon>Pseudocohnilembidae</taxon>
        <taxon>Pseudocohnilembus</taxon>
    </lineage>
</organism>
<keyword evidence="3" id="KW-1185">Reference proteome</keyword>
<keyword evidence="1" id="KW-0175">Coiled coil</keyword>
<dbReference type="AlphaFoldDB" id="A0A0V0QXT1"/>
<comment type="caution">
    <text evidence="2">The sequence shown here is derived from an EMBL/GenBank/DDBJ whole genome shotgun (WGS) entry which is preliminary data.</text>
</comment>